<dbReference type="EMBL" id="CGCX01001318">
    <property type="protein sequence ID" value="CFR92669.1"/>
    <property type="molecule type" value="Genomic_DNA"/>
</dbReference>
<evidence type="ECO:0000313" key="9">
    <source>
        <dbReference type="Proteomes" id="UP000044938"/>
    </source>
</evidence>
<organism evidence="2 11">
    <name type="scientific">Mycobacterium tuberculosis</name>
    <dbReference type="NCBI Taxonomy" id="1773"/>
    <lineage>
        <taxon>Bacteria</taxon>
        <taxon>Bacillati</taxon>
        <taxon>Actinomycetota</taxon>
        <taxon>Actinomycetes</taxon>
        <taxon>Mycobacteriales</taxon>
        <taxon>Mycobacteriaceae</taxon>
        <taxon>Mycobacterium</taxon>
        <taxon>Mycobacterium tuberculosis complex</taxon>
    </lineage>
</organism>
<evidence type="ECO:0000313" key="1">
    <source>
        <dbReference type="EMBL" id="CFE38914.1"/>
    </source>
</evidence>
<evidence type="ECO:0000313" key="10">
    <source>
        <dbReference type="Proteomes" id="UP000045842"/>
    </source>
</evidence>
<evidence type="ECO:0000313" key="3">
    <source>
        <dbReference type="EMBL" id="CKR67123.1"/>
    </source>
</evidence>
<proteinExistence type="predicted"/>
<evidence type="ECO:0000313" key="5">
    <source>
        <dbReference type="EMBL" id="COX02297.1"/>
    </source>
</evidence>
<dbReference type="Proteomes" id="UP000048600">
    <property type="component" value="Unassembled WGS sequence"/>
</dbReference>
<evidence type="ECO:0000313" key="11">
    <source>
        <dbReference type="Proteomes" id="UP000046680"/>
    </source>
</evidence>
<evidence type="ECO:0000313" key="4">
    <source>
        <dbReference type="EMBL" id="COW20948.1"/>
    </source>
</evidence>
<evidence type="ECO:0000313" key="2">
    <source>
        <dbReference type="EMBL" id="CFR92669.1"/>
    </source>
</evidence>
<dbReference type="EMBL" id="CSBK01000968">
    <property type="protein sequence ID" value="COY15929.1"/>
    <property type="molecule type" value="Genomic_DNA"/>
</dbReference>
<dbReference type="Proteomes" id="UP000049023">
    <property type="component" value="Unassembled WGS sequence"/>
</dbReference>
<dbReference type="Proteomes" id="UP000039021">
    <property type="component" value="Unassembled WGS sequence"/>
</dbReference>
<reference evidence="7" key="1">
    <citation type="submission" date="2015-03" db="EMBL/GenBank/DDBJ databases">
        <authorList>
            <consortium name="Pathogen Informatics"/>
            <person name="Murphy D."/>
        </authorList>
    </citation>
    <scope>NUCLEOTIDE SEQUENCE</scope>
    <source>
        <strain evidence="7">N09902308</strain>
    </source>
</reference>
<evidence type="ECO:0000313" key="12">
    <source>
        <dbReference type="Proteomes" id="UP000048289"/>
    </source>
</evidence>
<accession>A0A654U3T9</accession>
<sequence length="114" mass="11846">MNPSCSGSLGSASGNLSARLTVPDTSIACGAAQSTGTSIGWLVVASMPRQVPAGQTLDWSMSATLPLKASCWLFGPGDCKPQSMRRSPACRHARSPGHSMLMVNLLLGSNFVPR</sequence>
<evidence type="ECO:0000313" key="6">
    <source>
        <dbReference type="EMBL" id="COX75088.1"/>
    </source>
</evidence>
<dbReference type="AlphaFoldDB" id="A0A654U3T9"/>
<dbReference type="Proteomes" id="UP000048289">
    <property type="component" value="Unassembled WGS sequence"/>
</dbReference>
<evidence type="ECO:0000313" key="14">
    <source>
        <dbReference type="Proteomes" id="UP000049023"/>
    </source>
</evidence>
<gene>
    <name evidence="2" type="ORF">ERS007657_03013</name>
    <name evidence="5" type="ORF">ERS007679_04582</name>
    <name evidence="1" type="ORF">ERS007681_01284</name>
    <name evidence="6" type="ORF">ERS007720_04856</name>
    <name evidence="7" type="ORF">ERS007739_02201</name>
    <name evidence="4" type="ORF">ERS007741_01827</name>
    <name evidence="3" type="ORF">ERS027661_01874</name>
</gene>
<dbReference type="Proteomes" id="UP000044938">
    <property type="component" value="Unassembled WGS sequence"/>
</dbReference>
<reference evidence="8 9" key="2">
    <citation type="submission" date="2015-03" db="EMBL/GenBank/DDBJ databases">
        <authorList>
            <consortium name="Pathogen Informatics"/>
        </authorList>
    </citation>
    <scope>NUCLEOTIDE SEQUENCE [LARGE SCALE GENOMIC DNA]</scope>
    <source>
        <strain evidence="3 14">Bir 187</strain>
        <strain evidence="2 11">C09601061</strain>
        <strain evidence="5 10">G09801536</strain>
        <strain evidence="1 12">G09901357</strain>
        <strain evidence="6 9">M09401471</strain>
        <strain evidence="8">N09902308</strain>
        <strain evidence="4 13">P00601463</strain>
    </source>
</reference>
<dbReference type="EMBL" id="CNFU01000349">
    <property type="protein sequence ID" value="CKR67123.1"/>
    <property type="molecule type" value="Genomic_DNA"/>
</dbReference>
<dbReference type="EMBL" id="CHKL01000175">
    <property type="protein sequence ID" value="COW20948.1"/>
    <property type="molecule type" value="Genomic_DNA"/>
</dbReference>
<dbReference type="Proteomes" id="UP000045842">
    <property type="component" value="Unassembled WGS sequence"/>
</dbReference>
<dbReference type="EMBL" id="CSAJ01001217">
    <property type="protein sequence ID" value="COX75088.1"/>
    <property type="molecule type" value="Genomic_DNA"/>
</dbReference>
<name>A0A654U3T9_MYCTX</name>
<dbReference type="EMBL" id="CSAD01001274">
    <property type="protein sequence ID" value="COX02297.1"/>
    <property type="molecule type" value="Genomic_DNA"/>
</dbReference>
<evidence type="ECO:0000313" key="8">
    <source>
        <dbReference type="Proteomes" id="UP000039021"/>
    </source>
</evidence>
<dbReference type="Proteomes" id="UP000046680">
    <property type="component" value="Unassembled WGS sequence"/>
</dbReference>
<evidence type="ECO:0000313" key="13">
    <source>
        <dbReference type="Proteomes" id="UP000048600"/>
    </source>
</evidence>
<evidence type="ECO:0000313" key="7">
    <source>
        <dbReference type="EMBL" id="COY15929.1"/>
    </source>
</evidence>
<dbReference type="EMBL" id="CFOE01000121">
    <property type="protein sequence ID" value="CFE38914.1"/>
    <property type="molecule type" value="Genomic_DNA"/>
</dbReference>
<protein>
    <submittedName>
        <fullName evidence="2">Uncharacterized protein</fullName>
    </submittedName>
</protein>